<proteinExistence type="predicted"/>
<dbReference type="Gene3D" id="2.30.110.10">
    <property type="entry name" value="Electron Transport, Fmn-binding Protein, Chain A"/>
    <property type="match status" value="1"/>
</dbReference>
<comment type="caution">
    <text evidence="1">The sequence shown here is derived from an EMBL/GenBank/DDBJ whole genome shotgun (WGS) entry which is preliminary data.</text>
</comment>
<name>A0A935N1W0_9RHOO</name>
<dbReference type="Pfam" id="PF04299">
    <property type="entry name" value="FMN_bind_2"/>
    <property type="match status" value="1"/>
</dbReference>
<dbReference type="InterPro" id="IPR007396">
    <property type="entry name" value="TR_PAI2-type"/>
</dbReference>
<dbReference type="Proteomes" id="UP000739411">
    <property type="component" value="Unassembled WGS sequence"/>
</dbReference>
<evidence type="ECO:0000313" key="2">
    <source>
        <dbReference type="Proteomes" id="UP000739411"/>
    </source>
</evidence>
<reference evidence="1 2" key="1">
    <citation type="submission" date="2020-10" db="EMBL/GenBank/DDBJ databases">
        <title>Connecting structure to function with the recovery of over 1000 high-quality activated sludge metagenome-assembled genomes encoding full-length rRNA genes using long-read sequencing.</title>
        <authorList>
            <person name="Singleton C.M."/>
            <person name="Petriglieri F."/>
            <person name="Kristensen J.M."/>
            <person name="Kirkegaard R.H."/>
            <person name="Michaelsen T.Y."/>
            <person name="Andersen M.H."/>
            <person name="Karst S.M."/>
            <person name="Dueholm M.S."/>
            <person name="Nielsen P.H."/>
            <person name="Albertsen M."/>
        </authorList>
    </citation>
    <scope>NUCLEOTIDE SEQUENCE [LARGE SCALE GENOMIC DNA]</scope>
    <source>
        <strain evidence="1">EsbW_18-Q3-R4-48_BATAC.463</strain>
    </source>
</reference>
<dbReference type="PIRSF" id="PIRSF010372">
    <property type="entry name" value="PaiB"/>
    <property type="match status" value="1"/>
</dbReference>
<accession>A0A935N1W0</accession>
<organism evidence="1 2">
    <name type="scientific">Candidatus Dechloromonas phosphorivorans</name>
    <dbReference type="NCBI Taxonomy" id="2899244"/>
    <lineage>
        <taxon>Bacteria</taxon>
        <taxon>Pseudomonadati</taxon>
        <taxon>Pseudomonadota</taxon>
        <taxon>Betaproteobacteria</taxon>
        <taxon>Rhodocyclales</taxon>
        <taxon>Azonexaceae</taxon>
        <taxon>Dechloromonas</taxon>
    </lineage>
</organism>
<dbReference type="InterPro" id="IPR012349">
    <property type="entry name" value="Split_barrel_FMN-bd"/>
</dbReference>
<evidence type="ECO:0000313" key="1">
    <source>
        <dbReference type="EMBL" id="MBK7414605.1"/>
    </source>
</evidence>
<gene>
    <name evidence="1" type="ORF">IPJ38_05310</name>
</gene>
<protein>
    <submittedName>
        <fullName evidence="1">FMN-binding negative transcriptional regulator</fullName>
    </submittedName>
</protein>
<dbReference type="EMBL" id="JADJMS010000011">
    <property type="protein sequence ID" value="MBK7414605.1"/>
    <property type="molecule type" value="Genomic_DNA"/>
</dbReference>
<dbReference type="SUPFAM" id="SSF50475">
    <property type="entry name" value="FMN-binding split barrel"/>
    <property type="match status" value="1"/>
</dbReference>
<sequence>MYLPKHFAETDISVMHALMRKHPLATLICHGPAGLDANHIPFLLANEPTPNGKLQGHIARANPLCKAGDTWQEVLVIFQGAESYISPSNYATKAEHGKVVPTWNYTAVHAYGRLRLIDDPAWIFAQISALTATHESSLPQPWAVSDAPTDYIEKMLGAIVGIEINIDRLIGKWKVSQNQPPANQASLIDALDGQPMADLIRQRQQ</sequence>
<dbReference type="PANTHER" id="PTHR35802">
    <property type="entry name" value="PROTEASE SYNTHASE AND SPORULATION PROTEIN PAI 2"/>
    <property type="match status" value="1"/>
</dbReference>
<dbReference type="PANTHER" id="PTHR35802:SF1">
    <property type="entry name" value="PROTEASE SYNTHASE AND SPORULATION PROTEIN PAI 2"/>
    <property type="match status" value="1"/>
</dbReference>
<dbReference type="AlphaFoldDB" id="A0A935N1W0"/>